<sequence length="357" mass="40050">MIILDTCVLTDQQHNSPIWELLYALRQSGTERIALPEMVLVELLAQRERTYEEALRKAHDSYAQLWKMQFGESDGAEHWPAVELVDWHVNDWRALYERTFEILPLTLEAAREGLWREARRRRPAKESGKEGSRDAAIWATVLEAAQQEASKAVSFVTRNSKDFGPNETLHPELAAEVADAGVTVEYLSDLKKVVGRFAERHPVAHDDARLRARISEPSTVGWLHRFVVDDVTSGPFEARIIDLGDEASFPSWVDFEQWLGSPVVEILGWSDAADYVAAGVSRLATTLKVLATGFARRIVLETEELVAFTVDVRVMFGKDSLTVLSFSDFHSIEDDDEPAVAAAARRASTVIQQAAYD</sequence>
<dbReference type="Pfam" id="PF16289">
    <property type="entry name" value="PIN_12"/>
    <property type="match status" value="1"/>
</dbReference>
<dbReference type="RefSeq" id="WP_189269650.1">
    <property type="nucleotide sequence ID" value="NZ_BMML01000057.1"/>
</dbReference>
<dbReference type="EMBL" id="BMML01000057">
    <property type="protein sequence ID" value="GGN46729.1"/>
    <property type="molecule type" value="Genomic_DNA"/>
</dbReference>
<dbReference type="InterPro" id="IPR032557">
    <property type="entry name" value="DUF4935"/>
</dbReference>
<dbReference type="InterPro" id="IPR029060">
    <property type="entry name" value="PIN-like_dom_sf"/>
</dbReference>
<name>A0A917XPI4_9ACTN</name>
<gene>
    <name evidence="2" type="ORF">GCM10011578_099810</name>
</gene>
<dbReference type="AlphaFoldDB" id="A0A917XPI4"/>
<proteinExistence type="predicted"/>
<evidence type="ECO:0000259" key="1">
    <source>
        <dbReference type="Pfam" id="PF16289"/>
    </source>
</evidence>
<comment type="caution">
    <text evidence="2">The sequence shown here is derived from an EMBL/GenBank/DDBJ whole genome shotgun (WGS) entry which is preliminary data.</text>
</comment>
<organism evidence="2 3">
    <name type="scientific">Streptomyces fuscichromogenes</name>
    <dbReference type="NCBI Taxonomy" id="1324013"/>
    <lineage>
        <taxon>Bacteria</taxon>
        <taxon>Bacillati</taxon>
        <taxon>Actinomycetota</taxon>
        <taxon>Actinomycetes</taxon>
        <taxon>Kitasatosporales</taxon>
        <taxon>Streptomycetaceae</taxon>
        <taxon>Streptomyces</taxon>
    </lineage>
</organism>
<reference evidence="2" key="1">
    <citation type="journal article" date="2014" name="Int. J. Syst. Evol. Microbiol.">
        <title>Complete genome sequence of Corynebacterium casei LMG S-19264T (=DSM 44701T), isolated from a smear-ripened cheese.</title>
        <authorList>
            <consortium name="US DOE Joint Genome Institute (JGI-PGF)"/>
            <person name="Walter F."/>
            <person name="Albersmeier A."/>
            <person name="Kalinowski J."/>
            <person name="Ruckert C."/>
        </authorList>
    </citation>
    <scope>NUCLEOTIDE SEQUENCE</scope>
    <source>
        <strain evidence="2">CGMCC 4.7110</strain>
    </source>
</reference>
<dbReference type="Proteomes" id="UP000653411">
    <property type="component" value="Unassembled WGS sequence"/>
</dbReference>
<evidence type="ECO:0000313" key="2">
    <source>
        <dbReference type="EMBL" id="GGN46729.1"/>
    </source>
</evidence>
<evidence type="ECO:0000313" key="3">
    <source>
        <dbReference type="Proteomes" id="UP000653411"/>
    </source>
</evidence>
<dbReference type="Gene3D" id="3.40.50.1010">
    <property type="entry name" value="5'-nuclease"/>
    <property type="match status" value="1"/>
</dbReference>
<dbReference type="SUPFAM" id="SSF88723">
    <property type="entry name" value="PIN domain-like"/>
    <property type="match status" value="1"/>
</dbReference>
<protein>
    <recommendedName>
        <fullName evidence="1">DUF4935 domain-containing protein</fullName>
    </recommendedName>
</protein>
<reference evidence="2" key="2">
    <citation type="submission" date="2020-09" db="EMBL/GenBank/DDBJ databases">
        <authorList>
            <person name="Sun Q."/>
            <person name="Zhou Y."/>
        </authorList>
    </citation>
    <scope>NUCLEOTIDE SEQUENCE</scope>
    <source>
        <strain evidence="2">CGMCC 4.7110</strain>
    </source>
</reference>
<feature type="domain" description="DUF4935" evidence="1">
    <location>
        <begin position="2"/>
        <end position="163"/>
    </location>
</feature>
<accession>A0A917XPI4</accession>
<keyword evidence="3" id="KW-1185">Reference proteome</keyword>